<sequence>MVKCRKLQNLKKDDKMNSTEEKIISELSFQIAQFNFEKTKAKVLYDEAIQELEFLKSILDSDEKLKAKFEEVKGKMTNGNQ</sequence>
<evidence type="ECO:0000313" key="1">
    <source>
        <dbReference type="EMBL" id="DAD67922.1"/>
    </source>
</evidence>
<name>A0A8S5LD93_9CAUD</name>
<reference evidence="1" key="1">
    <citation type="journal article" date="2021" name="Proc. Natl. Acad. Sci. U.S.A.">
        <title>A Catalog of Tens of Thousands of Viruses from Human Metagenomes Reveals Hidden Associations with Chronic Diseases.</title>
        <authorList>
            <person name="Tisza M.J."/>
            <person name="Buck C.B."/>
        </authorList>
    </citation>
    <scope>NUCLEOTIDE SEQUENCE</scope>
    <source>
        <strain evidence="1">CtNqI2</strain>
    </source>
</reference>
<protein>
    <submittedName>
        <fullName evidence="1">Uncharacterized protein</fullName>
    </submittedName>
</protein>
<accession>A0A8S5LD93</accession>
<proteinExistence type="predicted"/>
<dbReference type="EMBL" id="BK014689">
    <property type="protein sequence ID" value="DAD67922.1"/>
    <property type="molecule type" value="Genomic_DNA"/>
</dbReference>
<organism evidence="1">
    <name type="scientific">Siphoviridae sp. ctNqI2</name>
    <dbReference type="NCBI Taxonomy" id="2823576"/>
    <lineage>
        <taxon>Viruses</taxon>
        <taxon>Duplodnaviria</taxon>
        <taxon>Heunggongvirae</taxon>
        <taxon>Uroviricota</taxon>
        <taxon>Caudoviricetes</taxon>
    </lineage>
</organism>